<dbReference type="Proteomes" id="UP000594638">
    <property type="component" value="Unassembled WGS sequence"/>
</dbReference>
<dbReference type="EMBL" id="CACTIH010005773">
    <property type="protein sequence ID" value="CAA3001661.1"/>
    <property type="molecule type" value="Genomic_DNA"/>
</dbReference>
<protein>
    <submittedName>
        <fullName evidence="2">Uncharacterized protein</fullName>
    </submittedName>
</protein>
<accession>A0A8S0TCW0</accession>
<evidence type="ECO:0000313" key="2">
    <source>
        <dbReference type="EMBL" id="CAA3001661.1"/>
    </source>
</evidence>
<evidence type="ECO:0000313" key="3">
    <source>
        <dbReference type="Proteomes" id="UP000594638"/>
    </source>
</evidence>
<proteinExistence type="predicted"/>
<dbReference type="Gramene" id="OE9A079263T1">
    <property type="protein sequence ID" value="OE9A079263C1"/>
    <property type="gene ID" value="OE9A079263"/>
</dbReference>
<comment type="caution">
    <text evidence="2">The sequence shown here is derived from an EMBL/GenBank/DDBJ whole genome shotgun (WGS) entry which is preliminary data.</text>
</comment>
<gene>
    <name evidence="2" type="ORF">OLEA9_A079263</name>
</gene>
<evidence type="ECO:0000256" key="1">
    <source>
        <dbReference type="SAM" id="MobiDB-lite"/>
    </source>
</evidence>
<keyword evidence="3" id="KW-1185">Reference proteome</keyword>
<organism evidence="2 3">
    <name type="scientific">Olea europaea subsp. europaea</name>
    <dbReference type="NCBI Taxonomy" id="158383"/>
    <lineage>
        <taxon>Eukaryota</taxon>
        <taxon>Viridiplantae</taxon>
        <taxon>Streptophyta</taxon>
        <taxon>Embryophyta</taxon>
        <taxon>Tracheophyta</taxon>
        <taxon>Spermatophyta</taxon>
        <taxon>Magnoliopsida</taxon>
        <taxon>eudicotyledons</taxon>
        <taxon>Gunneridae</taxon>
        <taxon>Pentapetalae</taxon>
        <taxon>asterids</taxon>
        <taxon>lamiids</taxon>
        <taxon>Lamiales</taxon>
        <taxon>Oleaceae</taxon>
        <taxon>Oleeae</taxon>
        <taxon>Olea</taxon>
    </lineage>
</organism>
<dbReference type="AlphaFoldDB" id="A0A8S0TCW0"/>
<reference evidence="2 3" key="1">
    <citation type="submission" date="2019-12" db="EMBL/GenBank/DDBJ databases">
        <authorList>
            <person name="Alioto T."/>
            <person name="Alioto T."/>
            <person name="Gomez Garrido J."/>
        </authorList>
    </citation>
    <scope>NUCLEOTIDE SEQUENCE [LARGE SCALE GENOMIC DNA]</scope>
</reference>
<name>A0A8S0TCW0_OLEEU</name>
<feature type="region of interest" description="Disordered" evidence="1">
    <location>
        <begin position="1"/>
        <end position="42"/>
    </location>
</feature>
<sequence>MEPYQMGTREEAIKSASSEGKATNFGDAPCRESTTNIGSMSIPPTPRYVTRSICWRRALLLSQCLDGYEEITEAETRE</sequence>